<organism evidence="2 3">
    <name type="scientific">Veillonella hominis</name>
    <dbReference type="NCBI Taxonomy" id="2764330"/>
    <lineage>
        <taxon>Bacteria</taxon>
        <taxon>Bacillati</taxon>
        <taxon>Bacillota</taxon>
        <taxon>Negativicutes</taxon>
        <taxon>Veillonellales</taxon>
        <taxon>Veillonellaceae</taxon>
        <taxon>Veillonella</taxon>
    </lineage>
</organism>
<dbReference type="NCBIfam" id="TIGR01714">
    <property type="entry name" value="phage_rep_org_N"/>
    <property type="match status" value="1"/>
</dbReference>
<name>A0ABR7JVM5_9FIRM</name>
<reference evidence="2 3" key="1">
    <citation type="submission" date="2020-08" db="EMBL/GenBank/DDBJ databases">
        <authorList>
            <person name="Liu C."/>
            <person name="Sun Q."/>
        </authorList>
    </citation>
    <scope>NUCLEOTIDE SEQUENCE [LARGE SCALE GENOMIC DNA]</scope>
    <source>
        <strain evidence="2 3">NSJ-78</strain>
    </source>
</reference>
<keyword evidence="3" id="KW-1185">Reference proteome</keyword>
<dbReference type="Proteomes" id="UP000640363">
    <property type="component" value="Unassembled WGS sequence"/>
</dbReference>
<accession>A0ABR7JVM5</accession>
<dbReference type="EMBL" id="JACRWI010000001">
    <property type="protein sequence ID" value="MBC6000619.1"/>
    <property type="molecule type" value="Genomic_DNA"/>
</dbReference>
<evidence type="ECO:0000313" key="2">
    <source>
        <dbReference type="EMBL" id="MBC6000619.1"/>
    </source>
</evidence>
<feature type="domain" description="Phage replisome organiser N-terminal" evidence="1">
    <location>
        <begin position="67"/>
        <end position="184"/>
    </location>
</feature>
<sequence length="191" mass="22304">MGLCETDTIKEIATAEFNKRIQSGEKCSFDEIHNKLRKEKGYPPLKTEEQDIEEIIDPINDKQHYFWVKLHHDFFDTLIIKKLRKKPKGDTLALLYQRVILLSLKHNGYICYEGMGDDITEEISITTGENIDDCRVLVDFLVDNGQATLSDDKTYIYIHGYEDCTGADKPKTRMKHSRIRKKQQEQYNQLS</sequence>
<protein>
    <submittedName>
        <fullName evidence="2">Phage replisome organizer N-terminal domain-containing protein</fullName>
    </submittedName>
</protein>
<proteinExistence type="predicted"/>
<comment type="caution">
    <text evidence="2">The sequence shown here is derived from an EMBL/GenBank/DDBJ whole genome shotgun (WGS) entry which is preliminary data.</text>
</comment>
<dbReference type="Pfam" id="PF09681">
    <property type="entry name" value="Phage_rep_org_N"/>
    <property type="match status" value="1"/>
</dbReference>
<evidence type="ECO:0000259" key="1">
    <source>
        <dbReference type="Pfam" id="PF09681"/>
    </source>
</evidence>
<dbReference type="InterPro" id="IPR010056">
    <property type="entry name" value="Phage_rep_org__N"/>
</dbReference>
<evidence type="ECO:0000313" key="3">
    <source>
        <dbReference type="Proteomes" id="UP000640363"/>
    </source>
</evidence>
<dbReference type="RefSeq" id="WP_120054977.1">
    <property type="nucleotide sequence ID" value="NZ_JACRWI010000001.1"/>
</dbReference>
<gene>
    <name evidence="2" type="ORF">H8892_01435</name>
</gene>